<dbReference type="OrthoDB" id="9777711at2"/>
<name>F4GB66_ALIDK</name>
<sequence>MILDYSRYQYLSIQCDNGIATLMLNQPDNRNAIHAEMHAELEHVWLDLQADPQVNVIVLTGAGKIFSAGGDIKRMINRFGTDEGWQTSLAIPASTKRLFQGILEVEKPIVAAINGDAVGLGATLALFCDATVIAEGAKFGDSHVKVGLVAGDGGAVIWPILVGPNRAKEFLMRGKLMSGKDAHAMGLVNHVAPAEQVLESAMQIARELNALPPLAVRWTKLSVNKWIKQQLNLILDASIAYEMLSINSQDHHEAAKAFLEKRAPVFKGN</sequence>
<keyword evidence="2" id="KW-0456">Lyase</keyword>
<dbReference type="CDD" id="cd06558">
    <property type="entry name" value="crotonase-like"/>
    <property type="match status" value="1"/>
</dbReference>
<dbReference type="InterPro" id="IPR029045">
    <property type="entry name" value="ClpP/crotonase-like_dom_sf"/>
</dbReference>
<accession>F4GB66</accession>
<protein>
    <submittedName>
        <fullName evidence="3">Enoyl-CoA hydratase/isomerase</fullName>
    </submittedName>
</protein>
<reference evidence="3 4" key="1">
    <citation type="journal article" date="2011" name="J. Bacteriol.">
        <title>Genome Sequences of Alicycliphilus denitrificans Strains BC and K601T.</title>
        <authorList>
            <person name="Oosterkamp M.J."/>
            <person name="Veuskens T."/>
            <person name="Plugge C.M."/>
            <person name="Langenhoff A.A."/>
            <person name="Gerritse J."/>
            <person name="van Berkel W.J."/>
            <person name="Pieper D.H."/>
            <person name="Junca H."/>
            <person name="Goodwin L.A."/>
            <person name="Daligault H.E."/>
            <person name="Bruce D.C."/>
            <person name="Detter J.C."/>
            <person name="Tapia R."/>
            <person name="Han C.S."/>
            <person name="Land M.L."/>
            <person name="Hauser L.J."/>
            <person name="Smidt H."/>
            <person name="Stams A.J."/>
        </authorList>
    </citation>
    <scope>NUCLEOTIDE SEQUENCE [LARGE SCALE GENOMIC DNA]</scope>
    <source>
        <strain evidence="4">DSM 14773 / CIP 107495 / K601</strain>
    </source>
</reference>
<dbReference type="SUPFAM" id="SSF52096">
    <property type="entry name" value="ClpP/crotonase"/>
    <property type="match status" value="1"/>
</dbReference>
<dbReference type="Pfam" id="PF00378">
    <property type="entry name" value="ECH_1"/>
    <property type="match status" value="1"/>
</dbReference>
<dbReference type="AlphaFoldDB" id="F4GB66"/>
<dbReference type="GO" id="GO:0016829">
    <property type="term" value="F:lyase activity"/>
    <property type="evidence" value="ECO:0007669"/>
    <property type="project" value="UniProtKB-KW"/>
</dbReference>
<dbReference type="Gene3D" id="1.10.12.10">
    <property type="entry name" value="Lyase 2-enoyl-coa Hydratase, Chain A, domain 2"/>
    <property type="match status" value="1"/>
</dbReference>
<evidence type="ECO:0000256" key="1">
    <source>
        <dbReference type="ARBA" id="ARBA00005254"/>
    </source>
</evidence>
<dbReference type="Proteomes" id="UP000007938">
    <property type="component" value="Chromosome"/>
</dbReference>
<evidence type="ECO:0000313" key="4">
    <source>
        <dbReference type="Proteomes" id="UP000007938"/>
    </source>
</evidence>
<gene>
    <name evidence="3" type="ordered locus">Alide2_1151</name>
</gene>
<reference evidence="3 4" key="2">
    <citation type="submission" date="2011-04" db="EMBL/GenBank/DDBJ databases">
        <title>Complete sequence of chromosome of Alicycliphilus denitrificans K601.</title>
        <authorList>
            <consortium name="US DOE Joint Genome Institute"/>
            <person name="Lucas S."/>
            <person name="Han J."/>
            <person name="Lapidus A."/>
            <person name="Cheng J.-F."/>
            <person name="Goodwin L."/>
            <person name="Pitluck S."/>
            <person name="Peters L."/>
            <person name="Zeytun A."/>
            <person name="Detter J.C."/>
            <person name="Han C."/>
            <person name="Tapia R."/>
            <person name="Land M."/>
            <person name="Hauser L."/>
            <person name="Kyrpides N."/>
            <person name="Ivanova N."/>
            <person name="Mikhailova N."/>
            <person name="Pagani I."/>
            <person name="Oosterkamp M."/>
            <person name="Pieper D."/>
            <person name="van Berkel W."/>
            <person name="Langenhoff A."/>
            <person name="Smidt H."/>
            <person name="Stams A."/>
            <person name="Woyke T."/>
        </authorList>
    </citation>
    <scope>NUCLEOTIDE SEQUENCE [LARGE SCALE GENOMIC DNA]</scope>
    <source>
        <strain evidence="4">DSM 14773 / CIP 107495 / K601</strain>
    </source>
</reference>
<dbReference type="RefSeq" id="WP_013721615.1">
    <property type="nucleotide sequence ID" value="NC_015422.1"/>
</dbReference>
<dbReference type="GO" id="GO:0016853">
    <property type="term" value="F:isomerase activity"/>
    <property type="evidence" value="ECO:0007669"/>
    <property type="project" value="UniProtKB-KW"/>
</dbReference>
<dbReference type="HOGENOM" id="CLU_009834_7_2_4"/>
<keyword evidence="3" id="KW-0413">Isomerase</keyword>
<comment type="similarity">
    <text evidence="1">Belongs to the enoyl-CoA hydratase/isomerase family.</text>
</comment>
<dbReference type="PANTHER" id="PTHR11941:SF54">
    <property type="entry name" value="ENOYL-COA HYDRATASE, MITOCHONDRIAL"/>
    <property type="match status" value="1"/>
</dbReference>
<keyword evidence="4" id="KW-1185">Reference proteome</keyword>
<dbReference type="Gene3D" id="3.90.226.10">
    <property type="entry name" value="2-enoyl-CoA Hydratase, Chain A, domain 1"/>
    <property type="match status" value="1"/>
</dbReference>
<dbReference type="InterPro" id="IPR001753">
    <property type="entry name" value="Enoyl-CoA_hydra/iso"/>
</dbReference>
<dbReference type="PANTHER" id="PTHR11941">
    <property type="entry name" value="ENOYL-COA HYDRATASE-RELATED"/>
    <property type="match status" value="1"/>
</dbReference>
<dbReference type="KEGG" id="adk:Alide2_1151"/>
<dbReference type="STRING" id="596154.Alide2_1151"/>
<organism evidence="3 4">
    <name type="scientific">Alicycliphilus denitrificans (strain DSM 14773 / CIP 107495 / K601)</name>
    <dbReference type="NCBI Taxonomy" id="596154"/>
    <lineage>
        <taxon>Bacteria</taxon>
        <taxon>Pseudomonadati</taxon>
        <taxon>Pseudomonadota</taxon>
        <taxon>Betaproteobacteria</taxon>
        <taxon>Burkholderiales</taxon>
        <taxon>Comamonadaceae</taxon>
        <taxon>Alicycliphilus</taxon>
    </lineage>
</organism>
<proteinExistence type="inferred from homology"/>
<dbReference type="InterPro" id="IPR014748">
    <property type="entry name" value="Enoyl-CoA_hydra_C"/>
</dbReference>
<dbReference type="eggNOG" id="COG1024">
    <property type="taxonomic scope" value="Bacteria"/>
</dbReference>
<evidence type="ECO:0000313" key="3">
    <source>
        <dbReference type="EMBL" id="AEB83557.1"/>
    </source>
</evidence>
<dbReference type="GO" id="GO:0006635">
    <property type="term" value="P:fatty acid beta-oxidation"/>
    <property type="evidence" value="ECO:0007669"/>
    <property type="project" value="TreeGrafter"/>
</dbReference>
<dbReference type="EMBL" id="CP002657">
    <property type="protein sequence ID" value="AEB83557.1"/>
    <property type="molecule type" value="Genomic_DNA"/>
</dbReference>
<evidence type="ECO:0000256" key="2">
    <source>
        <dbReference type="ARBA" id="ARBA00023239"/>
    </source>
</evidence>